<evidence type="ECO:0000313" key="1">
    <source>
        <dbReference type="EMBL" id="SDM48549.1"/>
    </source>
</evidence>
<dbReference type="AlphaFoldDB" id="A0A1G9TL49"/>
<dbReference type="STRING" id="192904.SAMN04488514_109118"/>
<dbReference type="EMBL" id="FNGV01000009">
    <property type="protein sequence ID" value="SDM48549.1"/>
    <property type="molecule type" value="Genomic_DNA"/>
</dbReference>
<dbReference type="OrthoDB" id="893860at2"/>
<reference evidence="1 2" key="1">
    <citation type="submission" date="2016-10" db="EMBL/GenBank/DDBJ databases">
        <authorList>
            <person name="de Groot N.N."/>
        </authorList>
    </citation>
    <scope>NUCLEOTIDE SEQUENCE [LARGE SCALE GENOMIC DNA]</scope>
    <source>
        <strain evidence="1 2">DSM 19886</strain>
    </source>
</reference>
<evidence type="ECO:0000313" key="2">
    <source>
        <dbReference type="Proteomes" id="UP000199440"/>
    </source>
</evidence>
<evidence type="ECO:0008006" key="3">
    <source>
        <dbReference type="Google" id="ProtNLM"/>
    </source>
</evidence>
<proteinExistence type="predicted"/>
<organism evidence="1 2">
    <name type="scientific">Kriegella aquimaris</name>
    <dbReference type="NCBI Taxonomy" id="192904"/>
    <lineage>
        <taxon>Bacteria</taxon>
        <taxon>Pseudomonadati</taxon>
        <taxon>Bacteroidota</taxon>
        <taxon>Flavobacteriia</taxon>
        <taxon>Flavobacteriales</taxon>
        <taxon>Flavobacteriaceae</taxon>
        <taxon>Kriegella</taxon>
    </lineage>
</organism>
<protein>
    <recommendedName>
        <fullName evidence="3">Universal stress protein family protein</fullName>
    </recommendedName>
</protein>
<name>A0A1G9TL49_9FLAO</name>
<dbReference type="RefSeq" id="WP_089892238.1">
    <property type="nucleotide sequence ID" value="NZ_FNGV01000009.1"/>
</dbReference>
<gene>
    <name evidence="1" type="ORF">SAMN04488514_109118</name>
</gene>
<dbReference type="Proteomes" id="UP000199440">
    <property type="component" value="Unassembled WGS sequence"/>
</dbReference>
<accession>A0A1G9TL49</accession>
<keyword evidence="2" id="KW-1185">Reference proteome</keyword>
<sequence>MKKVLIPTDFTVESLQLIEYAILNFPEAKLDIILVHGFRLPDTRWGLTHYSAMREVNKLNTDVFAKAKNMFVREHSDVIGRLRFELFTGNNSFAFQNFAEQLDVKDAIIPKGKFLNVNNSKCFDPTRFIKKNIDNVIEIPFELTEEYQKGRFSLSALLNF</sequence>